<organism evidence="1 2">
    <name type="scientific">Pseudoduganella aquatica</name>
    <dbReference type="NCBI Taxonomy" id="2660641"/>
    <lineage>
        <taxon>Bacteria</taxon>
        <taxon>Pseudomonadati</taxon>
        <taxon>Pseudomonadota</taxon>
        <taxon>Betaproteobacteria</taxon>
        <taxon>Burkholderiales</taxon>
        <taxon>Oxalobacteraceae</taxon>
        <taxon>Telluria group</taxon>
        <taxon>Pseudoduganella</taxon>
    </lineage>
</organism>
<dbReference type="RefSeq" id="WP_161073363.1">
    <property type="nucleotide sequence ID" value="NZ_CP086370.1"/>
</dbReference>
<sequence>MATTIQLDPKNDLILEDLAARIGQTKEELLRQLVDIAVEELEHFYSAVEIAEKVRTGEEQVFSSAEVKAHLGLAD</sequence>
<dbReference type="EMBL" id="WWCU01000019">
    <property type="protein sequence ID" value="MYN09054.1"/>
    <property type="molecule type" value="Genomic_DNA"/>
</dbReference>
<evidence type="ECO:0000313" key="2">
    <source>
        <dbReference type="Proteomes" id="UP000450676"/>
    </source>
</evidence>
<protein>
    <submittedName>
        <fullName evidence="1">CopG family transcriptional regulator</fullName>
    </submittedName>
</protein>
<keyword evidence="2" id="KW-1185">Reference proteome</keyword>
<name>A0A7X4KMA3_9BURK</name>
<evidence type="ECO:0000313" key="1">
    <source>
        <dbReference type="EMBL" id="MYN09054.1"/>
    </source>
</evidence>
<dbReference type="AlphaFoldDB" id="A0A7X4KMA3"/>
<comment type="caution">
    <text evidence="1">The sequence shown here is derived from an EMBL/GenBank/DDBJ whole genome shotgun (WGS) entry which is preliminary data.</text>
</comment>
<reference evidence="1 2" key="1">
    <citation type="submission" date="2019-12" db="EMBL/GenBank/DDBJ databases">
        <title>Novel species isolated from a subtropical stream in China.</title>
        <authorList>
            <person name="Lu H."/>
        </authorList>
    </citation>
    <scope>NUCLEOTIDE SEQUENCE [LARGE SCALE GENOMIC DNA]</scope>
    <source>
        <strain evidence="1 2">FT127W</strain>
    </source>
</reference>
<proteinExistence type="predicted"/>
<gene>
    <name evidence="1" type="ORF">GTP77_17145</name>
</gene>
<dbReference type="Proteomes" id="UP000450676">
    <property type="component" value="Unassembled WGS sequence"/>
</dbReference>
<accession>A0A7X4KMA3</accession>